<dbReference type="Proteomes" id="UP000515550">
    <property type="component" value="Chromosome PVBDA_08"/>
</dbReference>
<keyword evidence="3" id="KW-0812">Transmembrane</keyword>
<evidence type="ECO:0000313" key="5">
    <source>
        <dbReference type="EMBL" id="CAD2089797.1"/>
    </source>
</evidence>
<accession>A0A6V7S157</accession>
<keyword evidence="1" id="KW-0863">Zinc-finger</keyword>
<evidence type="ECO:0000313" key="6">
    <source>
        <dbReference type="Proteomes" id="UP000515550"/>
    </source>
</evidence>
<sequence length="3409" mass="405037">MDRVLLKCIFDELCTSFSKKEINGSIKKNADQNKNEINYCITLQELFDNLEKNKNVCMDVYMKREVLQTIYYCKDISIMVEDEKKKIGEKNGSDGNEDYSSFPYDKYNNGYNVNIHKNGQDTIINTANKYNLYINNIYIYNKHNLFYYERIKECKEKIFILLYIISTKYNGSIQSSLSKHLNIDVKMIHYHLKVLIQYSLIKKINININGTETNTNNDSCAMSNSTNGAMIKLSPSYILYYNIYFIYNMLPIFVKNILFSQNVLSINKIIMYLINKFIIIPQKILSLIFFKLLIVYNPYYFMRIRKALKIFNSILSNLINSNKIIMCKIKIQSNYEICYLNYKNKEKINYDRIINFLLSFYYNYDHVINFIDKSCYLMCEDYVNNEIPIKYSFMNNYLIHKKHKQSLTQQLSMYMEPTGQGHINTEMLQNEIEYNQHRGDGSINSNKSELNKQVNISINEFKNHVHLNMDNKFIDSDLYSSSQNDNSAYSLSDFSPVFGNNEIETTLEKKTNFNVKYTHERNSQISYSESSTHSSIDSDNGSDNVSHRGNSLSIRSSNLSLYDEMKYIIISKGISGITAKEISQSILLSIKKTNTFLNKLVKNKEVVKIPERKDKSFMYRFVDNNIYQYIQNKKKYYTNVEKETETIASYDNKNKNINEGNVNMKKKTNLQNSEESLIPIKANSNQLYSNEIMAEYSPKIKTEQPNNSITNQNIFHYIKINNLNESLNILNYTNTINNIDKNVLEYVIPKYDDSINNFSNYKDFFNNYVNKIKQFEYKYDLFTCSFHLFYYVKNILQKKQTSKKNNGNTNLYTHTDNNIRVEENVHQFNENNISEHFEGFNININNLDVSKTSIDFIKHFMEDTTKLKSNLFIKRLFIFTHFLLCSKVTTFRFVQDLFTILENNGKLIDRKSVERLFNYSTKINAFFKKCMLQNSKNVKYYFYDSNTLTEKQSIELHSKIQQEYAHYFYKQSASIKHNDKLHINCPINLQNRTNYTNLDSKNKDISNSVNPNCEIIADNASISQISPSSHTNNYNTSLKLGENDGFQNSDASNAYNVSPRIYDANALLNSCSITNISLNNSNKRSINNTENDNPSIIFDHNKKHLRIGSLFTSDNASVDTTNFYTKKRKTEQDQQINTKNTSDSSRNKNNVLYIDVFNESAFACNENKFTTPENKKKHTFKNFKMLQHSSNINYFYGYIFSRMERYKYFHKCLIRIMKRKVKKKRNNRILKQYNSNLIFSKTQHEHDGVATCQNKMKKRKISFTLANIKGKNKKKRNKQSNANSLKIKDILKNMYLDEYLKIISVRCKLNYIENYLLKKKKKKIKLKELPPMLFEYLTSYSQLHSNKNNLIKNFILNKSQNMYIHENKPLRNYYDHESIQIEDKKTNQISSYSNQCEENEFKKKKDTTFSPLTQIDQLCQHDIDIIKNNDKISIFIFLYRKLKFLYNMKSIDLRFGNNQENVNSTIVNIDDDNIDHTLTCNTKKPLFNNSKNTDLNISIIDMKKNNFNIYIKKYVTINLFSSIKSKKKKQKKIYNMMRYNHFEEYYYSIYLLIEQFKKHILENIPDESSRKKTKLSDIPKFLKIKNKNLKFLLSHNSYTNQLLLTRRIRKLFINLIKKVKRKETKKKANVKKHKLMEELIIYKEYNILYNIYNISKTNIEKYFFIFYDLYNNISTKNNYDFSNILEKEDNNNNTTLSYSCPFCKDVYFFKSDLLTHISNVHNTNKKFSDIISLMSNTKHTMHKTLSDILKIKNIINNASPAYGKTMRVYRDNNMSAMDEKVNQASLSCSSNYITKGSELLFHNNTSSDKFSQNTKETKKCEQFLQYEHNIAPDVLQVQNTEIKKNTELKKQTNKQISIIDQLNTNIIFSRNKHSSVKIKYSLRTVYLYFVTIFIQLYISRINFEKCTSHKKNIGDNKGENEQKALSHQKLHKNSKNLLPKRKRNNLNPLSNKIKLISNKLNTFRLIYYLKNKTNSIPYKKSVWNKANKVMIGKFMYAVCKYIQNKLFYYFKKNIVNYFFILLNENLTRCILNYFPTYIYNCTYTNINYHFDKCIKNIYDFNFISLINLMKLFIINYGSNFILYKEIIKPLFYQKLRNIQNGIKYLKKNMYVVDTSYVLSNYIANDIVCDNIYSNLIYKSIFYKKKLSLFTKKKAFDNVIDIIYSFGSCYFSKILEYAHSENYQNNPPTLNCQIDQLLLHIDNAYNQEQNINYTPNNHENCISTNFHFDDHLASTNLNKISNYMQLDNSYEEEISHINTTSNKKSTYKYNGDNFSNDHQMNAFNIFSDENFNENESTCNESKKYYFNKKLTIFDLNFYVHKFLKGDITLYACNKYTISDDIHSNEKKNITTKFNNQNIYYTPDIDDKQNEDMNNTKYSREFLKNNNNKDKNKFEVDENSLSFNSSNDDNLDAFDQLSDDYEIIKLLENDNYNNEKLLGGINKHIKHLTKHVSEYFPNYYILNDLKKKILKRLSNIFSDNNNSFISYNFRNEICHNFYYDPNYINNNFFNYFKKYCIYIYQNYNNPTRSKNWKSFKNYTLLNTSSINNLNFSDLFNKFIEKNGFPNSTVYNKNKLLIYNISKKTFIDFDIYPQNIHLYNIAYISNIQKNIESFLDIQVLNLKNGVFWLQSEKSTSKKKFTKLCKQVINNNSINANKLGINKGDALQKHNFNISNKPEKKIKDSQALNSNRRKYVANYKSYIRETQIKKFVKKITIRNINNSTVNNNSDHTGNNTNGISNDNAHKESFIFVVQLMYHVFCMDNIQNNYDEHGKYKAHIHEKNQNIKNVGNKINNMYKYKTTNNATIENINKNNYISNNVYQTDDSPYKSNIANNHDISHISDNANVPNNDTKEKEDYLFNQIMSKMIYMFFIVKQKKKKGCFIDSLKKKYIKKFINKACYNEYFNVKKEYNFILFLLSKLNLIKIFPFINTHKIFLAQYYNGINMCKRKTLFYEHNFKHPFLNMINYYLKNFKVKTQRYSDDEKKTFKKFIKKNRILNQMNVQHPSNNNPHEIGTAKNISNASNVTNISYENNSKNNITDESTLANRYAYKNIPQEKIIYKKKYINYSDYVYINFINNNTLKKPNFIPRLILLFNLQCYIIIHDYFFMYLCENYEQTQKFEKSINDNCNDYTNILYNTRIGNKILNYMGNKKYPTVIKYIKRIINNACKYFEYNMLLYINNNKEDDLQKQNNNNKSNIIYYFKDNYIITNSFIYLNGSINIKFMFFYILKIFFYIKNNPYSSIFDICKTIEILNLCDLNTLLRAMCDDGFISFKLMFVNKRSEIYKLKKNYQIINDFNNIIRNENIKKKKKKTQIKKKRKAKACYFFDTTSEDEFSTDNDTFKTINKSKKDNTIHANQFITENSQTFDKISKKNNLKNYNLFIDRILYKKVKLYYIQDENIIFKKYEGTLWN</sequence>
<evidence type="ECO:0000259" key="4">
    <source>
        <dbReference type="PROSITE" id="PS50157"/>
    </source>
</evidence>
<dbReference type="EMBL" id="LR865386">
    <property type="protein sequence ID" value="CAD2089797.1"/>
    <property type="molecule type" value="Genomic_DNA"/>
</dbReference>
<feature type="region of interest" description="Disordered" evidence="2">
    <location>
        <begin position="523"/>
        <end position="549"/>
    </location>
</feature>
<evidence type="ECO:0000256" key="3">
    <source>
        <dbReference type="SAM" id="Phobius"/>
    </source>
</evidence>
<proteinExistence type="predicted"/>
<dbReference type="InterPro" id="IPR013087">
    <property type="entry name" value="Znf_C2H2_type"/>
</dbReference>
<dbReference type="PROSITE" id="PS50157">
    <property type="entry name" value="ZINC_FINGER_C2H2_2"/>
    <property type="match status" value="1"/>
</dbReference>
<evidence type="ECO:0000256" key="1">
    <source>
        <dbReference type="PROSITE-ProRule" id="PRU00042"/>
    </source>
</evidence>
<dbReference type="VEuPathDB" id="PlasmoDB:PVBDA_0800330"/>
<name>A0A6V7S157_PLAVN</name>
<reference evidence="5 6" key="1">
    <citation type="submission" date="2020-08" db="EMBL/GenBank/DDBJ databases">
        <authorList>
            <person name="Ramaprasad A."/>
        </authorList>
    </citation>
    <scope>NUCLEOTIDE SEQUENCE [LARGE SCALE GENOMIC DNA]</scope>
</reference>
<keyword evidence="1" id="KW-0479">Metal-binding</keyword>
<dbReference type="GO" id="GO:0008270">
    <property type="term" value="F:zinc ion binding"/>
    <property type="evidence" value="ECO:0007669"/>
    <property type="project" value="UniProtKB-KW"/>
</dbReference>
<feature type="compositionally biased region" description="Low complexity" evidence="2">
    <location>
        <begin position="523"/>
        <end position="542"/>
    </location>
</feature>
<gene>
    <name evidence="5" type="ORF">PVBDA_0800330</name>
</gene>
<protein>
    <recommendedName>
        <fullName evidence="4">C2H2-type domain-containing protein</fullName>
    </recommendedName>
</protein>
<dbReference type="InterPro" id="IPR007309">
    <property type="entry name" value="TFIIIC_Bblock-bd"/>
</dbReference>
<keyword evidence="1" id="KW-0862">Zinc</keyword>
<keyword evidence="3" id="KW-1133">Transmembrane helix</keyword>
<evidence type="ECO:0000256" key="2">
    <source>
        <dbReference type="SAM" id="MobiDB-lite"/>
    </source>
</evidence>
<keyword evidence="3" id="KW-0472">Membrane</keyword>
<feature type="transmembrane region" description="Helical" evidence="3">
    <location>
        <begin position="238"/>
        <end position="258"/>
    </location>
</feature>
<organism evidence="5 6">
    <name type="scientific">Plasmodium vinckei brucechwatti</name>
    <dbReference type="NCBI Taxonomy" id="119398"/>
    <lineage>
        <taxon>Eukaryota</taxon>
        <taxon>Sar</taxon>
        <taxon>Alveolata</taxon>
        <taxon>Apicomplexa</taxon>
        <taxon>Aconoidasida</taxon>
        <taxon>Haemosporida</taxon>
        <taxon>Plasmodiidae</taxon>
        <taxon>Plasmodium</taxon>
        <taxon>Plasmodium (Vinckeia)</taxon>
    </lineage>
</organism>
<feature type="domain" description="C2H2-type" evidence="4">
    <location>
        <begin position="1698"/>
        <end position="1726"/>
    </location>
</feature>
<feature type="transmembrane region" description="Helical" evidence="3">
    <location>
        <begin position="278"/>
        <end position="299"/>
    </location>
</feature>
<dbReference type="Pfam" id="PF04182">
    <property type="entry name" value="B-block_TFIIIC"/>
    <property type="match status" value="1"/>
</dbReference>
<dbReference type="PROSITE" id="PS00028">
    <property type="entry name" value="ZINC_FINGER_C2H2_1"/>
    <property type="match status" value="1"/>
</dbReference>